<keyword evidence="3" id="KW-1185">Reference proteome</keyword>
<dbReference type="RefSeq" id="WP_184690523.1">
    <property type="nucleotide sequence ID" value="NZ_JACHJN010000003.1"/>
</dbReference>
<dbReference type="AlphaFoldDB" id="A0A841CJ74"/>
<name>A0A841CJ74_9PSEU</name>
<evidence type="ECO:0000256" key="1">
    <source>
        <dbReference type="SAM" id="MobiDB-lite"/>
    </source>
</evidence>
<evidence type="ECO:0000313" key="3">
    <source>
        <dbReference type="Proteomes" id="UP000547510"/>
    </source>
</evidence>
<organism evidence="2 3">
    <name type="scientific">Saccharothrix tamanrassetensis</name>
    <dbReference type="NCBI Taxonomy" id="1051531"/>
    <lineage>
        <taxon>Bacteria</taxon>
        <taxon>Bacillati</taxon>
        <taxon>Actinomycetota</taxon>
        <taxon>Actinomycetes</taxon>
        <taxon>Pseudonocardiales</taxon>
        <taxon>Pseudonocardiaceae</taxon>
        <taxon>Saccharothrix</taxon>
    </lineage>
</organism>
<sequence>MHTTNRATISLDALAALFPHRVATASELLSLGLRDDELTTRCRPGGPWQHVLPGVLLLTRKPASRPQRVQAALRYAGPDARLTGLDALQLHGMRAVPATGPVHVLSAGPADPTPGVRVVRTRRLPPPVLRKGFLTAPLTRAAVDAARSLLPDQDAVRAVLTEAVCRGGARVADLCKGLSRGAEPAKQVLRDLSDGIRTVPQAWARDVLSDLPLPAPRWNAEVRTAEGTPLGRADVWWEDIGLAWQLTPHPDDLLAATGVVVLHTTAGELRRSPALVAQSLHRATVRAKSRPRPGVTATPLPVTIPAQRRR</sequence>
<accession>A0A841CJ74</accession>
<evidence type="ECO:0000313" key="2">
    <source>
        <dbReference type="EMBL" id="MBB5955706.1"/>
    </source>
</evidence>
<comment type="caution">
    <text evidence="2">The sequence shown here is derived from an EMBL/GenBank/DDBJ whole genome shotgun (WGS) entry which is preliminary data.</text>
</comment>
<protein>
    <recommendedName>
        <fullName evidence="4">AbiEi antitoxin C-terminal domain-containing protein</fullName>
    </recommendedName>
</protein>
<gene>
    <name evidence="2" type="ORF">FHS29_002287</name>
</gene>
<evidence type="ECO:0008006" key="4">
    <source>
        <dbReference type="Google" id="ProtNLM"/>
    </source>
</evidence>
<feature type="region of interest" description="Disordered" evidence="1">
    <location>
        <begin position="287"/>
        <end position="310"/>
    </location>
</feature>
<dbReference type="Proteomes" id="UP000547510">
    <property type="component" value="Unassembled WGS sequence"/>
</dbReference>
<reference evidence="2 3" key="1">
    <citation type="submission" date="2020-08" db="EMBL/GenBank/DDBJ databases">
        <title>Genomic Encyclopedia of Type Strains, Phase III (KMG-III): the genomes of soil and plant-associated and newly described type strains.</title>
        <authorList>
            <person name="Whitman W."/>
        </authorList>
    </citation>
    <scope>NUCLEOTIDE SEQUENCE [LARGE SCALE GENOMIC DNA]</scope>
    <source>
        <strain evidence="2 3">CECT 8640</strain>
    </source>
</reference>
<proteinExistence type="predicted"/>
<dbReference type="EMBL" id="JACHJN010000003">
    <property type="protein sequence ID" value="MBB5955706.1"/>
    <property type="molecule type" value="Genomic_DNA"/>
</dbReference>